<keyword evidence="3" id="KW-0408">Iron</keyword>
<reference evidence="7" key="1">
    <citation type="submission" date="2020-03" db="EMBL/GenBank/DDBJ databases">
        <title>Complete genome sequence of sulfur-oxidizing bacterium skT11.</title>
        <authorList>
            <person name="Kanda M."/>
            <person name="Kojima H."/>
            <person name="Fukui M."/>
        </authorList>
    </citation>
    <scope>NUCLEOTIDE SEQUENCE [LARGE SCALE GENOMIC DNA]</scope>
    <source>
        <strain evidence="7">skT11</strain>
    </source>
</reference>
<protein>
    <submittedName>
        <fullName evidence="6">4Fe-4S ferredoxin</fullName>
    </submittedName>
</protein>
<organism evidence="6 7">
    <name type="scientific">Sulfurimicrobium lacus</name>
    <dbReference type="NCBI Taxonomy" id="2715678"/>
    <lineage>
        <taxon>Bacteria</taxon>
        <taxon>Pseudomonadati</taxon>
        <taxon>Pseudomonadota</taxon>
        <taxon>Betaproteobacteria</taxon>
        <taxon>Nitrosomonadales</taxon>
        <taxon>Sulfuricellaceae</taxon>
        <taxon>Sulfurimicrobium</taxon>
    </lineage>
</organism>
<dbReference type="Gene3D" id="3.30.70.20">
    <property type="match status" value="2"/>
</dbReference>
<dbReference type="EMBL" id="AP022853">
    <property type="protein sequence ID" value="BCB27401.1"/>
    <property type="molecule type" value="Genomic_DNA"/>
</dbReference>
<evidence type="ECO:0000313" key="7">
    <source>
        <dbReference type="Proteomes" id="UP000502260"/>
    </source>
</evidence>
<feature type="domain" description="4Fe-4S ferredoxin-type" evidence="5">
    <location>
        <begin position="59"/>
        <end position="87"/>
    </location>
</feature>
<dbReference type="InterPro" id="IPR017900">
    <property type="entry name" value="4Fe4S_Fe_S_CS"/>
</dbReference>
<dbReference type="KEGG" id="slac:SKTS_22870"/>
<dbReference type="GO" id="GO:0051539">
    <property type="term" value="F:4 iron, 4 sulfur cluster binding"/>
    <property type="evidence" value="ECO:0007669"/>
    <property type="project" value="UniProtKB-KW"/>
</dbReference>
<dbReference type="Proteomes" id="UP000502260">
    <property type="component" value="Chromosome"/>
</dbReference>
<keyword evidence="1" id="KW-0004">4Fe-4S</keyword>
<dbReference type="Pfam" id="PF13187">
    <property type="entry name" value="Fer4_9"/>
    <property type="match status" value="1"/>
</dbReference>
<dbReference type="PROSITE" id="PS51379">
    <property type="entry name" value="4FE4S_FER_2"/>
    <property type="match status" value="3"/>
</dbReference>
<dbReference type="RefSeq" id="WP_173064931.1">
    <property type="nucleotide sequence ID" value="NZ_AP022853.1"/>
</dbReference>
<dbReference type="PANTHER" id="PTHR43687">
    <property type="entry name" value="ADENYLYLSULFATE REDUCTASE, BETA SUBUNIT"/>
    <property type="match status" value="1"/>
</dbReference>
<evidence type="ECO:0000256" key="1">
    <source>
        <dbReference type="ARBA" id="ARBA00022485"/>
    </source>
</evidence>
<proteinExistence type="predicted"/>
<feature type="domain" description="4Fe-4S ferredoxin-type" evidence="5">
    <location>
        <begin position="312"/>
        <end position="341"/>
    </location>
</feature>
<evidence type="ECO:0000256" key="3">
    <source>
        <dbReference type="ARBA" id="ARBA00023004"/>
    </source>
</evidence>
<keyword evidence="2" id="KW-0479">Metal-binding</keyword>
<dbReference type="GO" id="GO:0046872">
    <property type="term" value="F:metal ion binding"/>
    <property type="evidence" value="ECO:0007669"/>
    <property type="project" value="UniProtKB-KW"/>
</dbReference>
<evidence type="ECO:0000256" key="4">
    <source>
        <dbReference type="ARBA" id="ARBA00023014"/>
    </source>
</evidence>
<feature type="domain" description="4Fe-4S ferredoxin-type" evidence="5">
    <location>
        <begin position="278"/>
        <end position="308"/>
    </location>
</feature>
<dbReference type="InterPro" id="IPR017896">
    <property type="entry name" value="4Fe4S_Fe-S-bd"/>
</dbReference>
<keyword evidence="4" id="KW-0411">Iron-sulfur</keyword>
<evidence type="ECO:0000313" key="6">
    <source>
        <dbReference type="EMBL" id="BCB27401.1"/>
    </source>
</evidence>
<gene>
    <name evidence="6" type="ORF">SKTS_22870</name>
</gene>
<dbReference type="SUPFAM" id="SSF54862">
    <property type="entry name" value="4Fe-4S ferredoxins"/>
    <property type="match status" value="2"/>
</dbReference>
<dbReference type="Pfam" id="PF12838">
    <property type="entry name" value="Fer4_7"/>
    <property type="match status" value="1"/>
</dbReference>
<dbReference type="PROSITE" id="PS00198">
    <property type="entry name" value="4FE4S_FER_1"/>
    <property type="match status" value="2"/>
</dbReference>
<dbReference type="InterPro" id="IPR050572">
    <property type="entry name" value="Fe-S_Ferredoxin"/>
</dbReference>
<keyword evidence="7" id="KW-1185">Reference proteome</keyword>
<accession>A0A6F8VE11</accession>
<evidence type="ECO:0000259" key="5">
    <source>
        <dbReference type="PROSITE" id="PS51379"/>
    </source>
</evidence>
<dbReference type="AlphaFoldDB" id="A0A6F8VE11"/>
<evidence type="ECO:0000256" key="2">
    <source>
        <dbReference type="ARBA" id="ARBA00022723"/>
    </source>
</evidence>
<sequence length="409" mass="42481">MHATTSKTPNKSKASFKRLAANQSVWFCADACLKLRPGGTECKACRDACPVQAVRVDAGVVELAPACTGCGQCAAVCPSGALLAEGFDTLLQPLPESEAVPLLRIECSRVPHKLAGKARQLPCLGGISFSALIGLAARNSSAVALVDRGWCATCPSGGGSEPINALVDSVRATLTDIGLPDECSPFVYSLPTPQEQSLPMDVTADNTPLPRRAFFGALLKRTAEAAIAARSPDVARLAVKTTRGALLASPLIHHTRKRMASNLAAIAALTGKPLSAKFFPDISVSEHCLLHGVCAAVCPSGALAIARSGTSAGLHFDPESCLACGLCIRHCPTGALSMSPFGNATALHSRDGKQLNSFIQKDCQMCGKSYVNHGDGDTCPACLGNRNMAQSLFGMSLAESEPTAANLEL</sequence>
<dbReference type="PANTHER" id="PTHR43687:SF1">
    <property type="entry name" value="FERREDOXIN III"/>
    <property type="match status" value="1"/>
</dbReference>
<name>A0A6F8VE11_9PROT</name>